<evidence type="ECO:0000256" key="1">
    <source>
        <dbReference type="SAM" id="MobiDB-lite"/>
    </source>
</evidence>
<feature type="region of interest" description="Disordered" evidence="1">
    <location>
        <begin position="1"/>
        <end position="31"/>
    </location>
</feature>
<feature type="domain" description="Mycothiol-dependent maleylpyruvate isomerase metal-binding" evidence="2">
    <location>
        <begin position="37"/>
        <end position="186"/>
    </location>
</feature>
<dbReference type="InterPro" id="IPR034660">
    <property type="entry name" value="DinB/YfiT-like"/>
</dbReference>
<dbReference type="RefSeq" id="WP_217645174.1">
    <property type="nucleotide sequence ID" value="NZ_FOLB01000001.1"/>
</dbReference>
<dbReference type="InterPro" id="IPR024344">
    <property type="entry name" value="MDMPI_metal-binding"/>
</dbReference>
<keyword evidence="4" id="KW-1185">Reference proteome</keyword>
<protein>
    <submittedName>
        <fullName evidence="3">TIGR03083 family protein</fullName>
    </submittedName>
</protein>
<dbReference type="Pfam" id="PF11716">
    <property type="entry name" value="MDMPI_N"/>
    <property type="match status" value="1"/>
</dbReference>
<proteinExistence type="predicted"/>
<evidence type="ECO:0000313" key="3">
    <source>
        <dbReference type="EMBL" id="SFB72903.1"/>
    </source>
</evidence>
<name>A0A1I1DK64_9ACTN</name>
<feature type="compositionally biased region" description="Basic and acidic residues" evidence="1">
    <location>
        <begin position="20"/>
        <end position="31"/>
    </location>
</feature>
<dbReference type="AlphaFoldDB" id="A0A1I1DK64"/>
<dbReference type="EMBL" id="FOLB01000001">
    <property type="protein sequence ID" value="SFB72903.1"/>
    <property type="molecule type" value="Genomic_DNA"/>
</dbReference>
<evidence type="ECO:0000313" key="4">
    <source>
        <dbReference type="Proteomes" id="UP000198832"/>
    </source>
</evidence>
<dbReference type="SUPFAM" id="SSF109854">
    <property type="entry name" value="DinB/YfiT-like putative metalloenzymes"/>
    <property type="match status" value="1"/>
</dbReference>
<reference evidence="3 4" key="1">
    <citation type="submission" date="2016-10" db="EMBL/GenBank/DDBJ databases">
        <authorList>
            <person name="de Groot N.N."/>
        </authorList>
    </citation>
    <scope>NUCLEOTIDE SEQUENCE [LARGE SCALE GENOMIC DNA]</scope>
    <source>
        <strain evidence="3 4">CGMCC 1.7056</strain>
    </source>
</reference>
<dbReference type="Gene3D" id="1.20.120.450">
    <property type="entry name" value="dinb family like domain"/>
    <property type="match status" value="1"/>
</dbReference>
<dbReference type="NCBIfam" id="TIGR03083">
    <property type="entry name" value="maleylpyruvate isomerase family mycothiol-dependent enzyme"/>
    <property type="match status" value="1"/>
</dbReference>
<evidence type="ECO:0000259" key="2">
    <source>
        <dbReference type="Pfam" id="PF11716"/>
    </source>
</evidence>
<dbReference type="GO" id="GO:0046872">
    <property type="term" value="F:metal ion binding"/>
    <property type="evidence" value="ECO:0007669"/>
    <property type="project" value="InterPro"/>
</dbReference>
<sequence>MSTEKSMNTAKPQSGQQVRETPRRPRLDRRTSARLAAAEYDRFADALAELAPEDWAKPTDCPDWDVRQVACHTVGMAAMAAGIREQLRQQRVAAAEAAAAGVPFLDALTALQVRERAGWTPQRVLAEMRSIGPRGARARRRVPSLLRRRAIPQKQLVADREETWTLAFLVDTILTRDPWMHRMDIARATGRSPVLTADHDGTIVGDVVGEWAERHGRPYRLRLTGAAGGDWTAGEGGQVIEMDAVDFCRVVSGRGSGGGLLLAEVPF</sequence>
<dbReference type="InterPro" id="IPR017517">
    <property type="entry name" value="Maleyloyr_isom"/>
</dbReference>
<dbReference type="STRING" id="574651.SAMN04487968_101183"/>
<accession>A0A1I1DK64</accession>
<feature type="compositionally biased region" description="Polar residues" evidence="1">
    <location>
        <begin position="1"/>
        <end position="18"/>
    </location>
</feature>
<organism evidence="3 4">
    <name type="scientific">Nocardioides terrae</name>
    <dbReference type="NCBI Taxonomy" id="574651"/>
    <lineage>
        <taxon>Bacteria</taxon>
        <taxon>Bacillati</taxon>
        <taxon>Actinomycetota</taxon>
        <taxon>Actinomycetes</taxon>
        <taxon>Propionibacteriales</taxon>
        <taxon>Nocardioidaceae</taxon>
        <taxon>Nocardioides</taxon>
    </lineage>
</organism>
<dbReference type="Proteomes" id="UP000198832">
    <property type="component" value="Unassembled WGS sequence"/>
</dbReference>
<gene>
    <name evidence="3" type="ORF">SAMN04487968_101183</name>
</gene>